<dbReference type="PANTHER" id="PTHR12558:SF13">
    <property type="entry name" value="CELL DIVISION CYCLE PROTEIN 27 HOMOLOG"/>
    <property type="match status" value="1"/>
</dbReference>
<dbReference type="PROSITE" id="PS50005">
    <property type="entry name" value="TPR"/>
    <property type="match status" value="1"/>
</dbReference>
<protein>
    <submittedName>
        <fullName evidence="2">Uncharacterized protein</fullName>
    </submittedName>
</protein>
<keyword evidence="1" id="KW-0812">Transmembrane</keyword>
<dbReference type="SMART" id="SM00028">
    <property type="entry name" value="TPR"/>
    <property type="match status" value="8"/>
</dbReference>
<dbReference type="InterPro" id="IPR011990">
    <property type="entry name" value="TPR-like_helical_dom_sf"/>
</dbReference>
<dbReference type="AlphaFoldDB" id="A0A381ZEX9"/>
<proteinExistence type="predicted"/>
<gene>
    <name evidence="2" type="ORF">METZ01_LOCUS140732</name>
</gene>
<sequence length="425" mass="50393">MAKKIFPFPLWFMVLITFIPTYMIFSDETQDQPFADALTLIDERNYKDALQILIQIKDSSPEIKHVIADCYTKNEIWEEAAKYYNQAISTEYVLSDYTTYHLAKCYQLLEDYENSVQYYQLFINRYPESPHFSEAKFQIAVIHQKQADYHKALQFFTDLANEKGGSYIREATFEMAGIYEELQDWREAKTLYDKLISKNTSDSIALASLNQLEKSVLKSVELRVTRKQLMDQGEVLDKNLRLTDALKKYRKIATGYQDELTTQAMYKIGKTYFRQRKYTRAITEFQKIKSYMAGPGYFTSALYQIGRCYRRLNQHQAARKHFNSFSKKYHWSRFADDALYHQARLYEVDSDTKSAIKLYKKMIELYRHSELVPRAYWRIGWTQFKAKKYDDSITTFQKHVSLFPKNGWSLAADHWIAKVQEKQKN</sequence>
<evidence type="ECO:0000256" key="1">
    <source>
        <dbReference type="SAM" id="Phobius"/>
    </source>
</evidence>
<dbReference type="SUPFAM" id="SSF48452">
    <property type="entry name" value="TPR-like"/>
    <property type="match status" value="2"/>
</dbReference>
<dbReference type="PANTHER" id="PTHR12558">
    <property type="entry name" value="CELL DIVISION CYCLE 16,23,27"/>
    <property type="match status" value="1"/>
</dbReference>
<feature type="non-terminal residue" evidence="2">
    <location>
        <position position="425"/>
    </location>
</feature>
<dbReference type="Pfam" id="PF13174">
    <property type="entry name" value="TPR_6"/>
    <property type="match status" value="6"/>
</dbReference>
<dbReference type="InterPro" id="IPR019734">
    <property type="entry name" value="TPR_rpt"/>
</dbReference>
<dbReference type="EMBL" id="UINC01021081">
    <property type="protein sequence ID" value="SVA87878.1"/>
    <property type="molecule type" value="Genomic_DNA"/>
</dbReference>
<organism evidence="2">
    <name type="scientific">marine metagenome</name>
    <dbReference type="NCBI Taxonomy" id="408172"/>
    <lineage>
        <taxon>unclassified sequences</taxon>
        <taxon>metagenomes</taxon>
        <taxon>ecological metagenomes</taxon>
    </lineage>
</organism>
<name>A0A381ZEX9_9ZZZZ</name>
<dbReference type="Gene3D" id="1.25.40.10">
    <property type="entry name" value="Tetratricopeptide repeat domain"/>
    <property type="match status" value="4"/>
</dbReference>
<feature type="transmembrane region" description="Helical" evidence="1">
    <location>
        <begin position="5"/>
        <end position="25"/>
    </location>
</feature>
<evidence type="ECO:0000313" key="2">
    <source>
        <dbReference type="EMBL" id="SVA87878.1"/>
    </source>
</evidence>
<keyword evidence="1" id="KW-1133">Transmembrane helix</keyword>
<reference evidence="2" key="1">
    <citation type="submission" date="2018-05" db="EMBL/GenBank/DDBJ databases">
        <authorList>
            <person name="Lanie J.A."/>
            <person name="Ng W.-L."/>
            <person name="Kazmierczak K.M."/>
            <person name="Andrzejewski T.M."/>
            <person name="Davidsen T.M."/>
            <person name="Wayne K.J."/>
            <person name="Tettelin H."/>
            <person name="Glass J.I."/>
            <person name="Rusch D."/>
            <person name="Podicherti R."/>
            <person name="Tsui H.-C.T."/>
            <person name="Winkler M.E."/>
        </authorList>
    </citation>
    <scope>NUCLEOTIDE SEQUENCE</scope>
</reference>
<keyword evidence="1" id="KW-0472">Membrane</keyword>
<accession>A0A381ZEX9</accession>